<accession>A0A7H4LS71</accession>
<dbReference type="Gene3D" id="3.30.70.1320">
    <property type="entry name" value="Multidrug efflux transporter AcrB pore domain like"/>
    <property type="match status" value="1"/>
</dbReference>
<comment type="caution">
    <text evidence="1">The sequence shown here is derived from an EMBL/GenBank/DDBJ whole genome shotgun (WGS) entry which is preliminary data.</text>
</comment>
<evidence type="ECO:0000313" key="2">
    <source>
        <dbReference type="Proteomes" id="UP000255050"/>
    </source>
</evidence>
<name>A0A7H4LS71_9ENTR</name>
<dbReference type="SUPFAM" id="SSF82693">
    <property type="entry name" value="Multidrug efflux transporter AcrB pore domain, PN1, PN2, PC1 and PC2 subdomains"/>
    <property type="match status" value="1"/>
</dbReference>
<dbReference type="AlphaFoldDB" id="A0A7H4LS71"/>
<reference evidence="1 2" key="1">
    <citation type="submission" date="2018-06" db="EMBL/GenBank/DDBJ databases">
        <authorList>
            <consortium name="Pathogen Informatics"/>
            <person name="Doyle S."/>
        </authorList>
    </citation>
    <scope>NUCLEOTIDE SEQUENCE [LARGE SCALE GENOMIC DNA]</scope>
    <source>
        <strain evidence="1 2">NCTC11694</strain>
    </source>
</reference>
<dbReference type="EMBL" id="UGJR01000002">
    <property type="protein sequence ID" value="STR38997.1"/>
    <property type="molecule type" value="Genomic_DNA"/>
</dbReference>
<evidence type="ECO:0000313" key="1">
    <source>
        <dbReference type="EMBL" id="STR38997.1"/>
    </source>
</evidence>
<organism evidence="1 2">
    <name type="scientific">Klebsiella michiganensis</name>
    <dbReference type="NCBI Taxonomy" id="1134687"/>
    <lineage>
        <taxon>Bacteria</taxon>
        <taxon>Pseudomonadati</taxon>
        <taxon>Pseudomonadota</taxon>
        <taxon>Gammaproteobacteria</taxon>
        <taxon>Enterobacterales</taxon>
        <taxon>Enterobacteriaceae</taxon>
        <taxon>Klebsiella/Raoultella group</taxon>
        <taxon>Klebsiella</taxon>
    </lineage>
</organism>
<dbReference type="Proteomes" id="UP000255050">
    <property type="component" value="Unassembled WGS sequence"/>
</dbReference>
<sequence>MRSGKNALSTINAVKAKLAEVQKSLPAGVEIVPVYEFVRS</sequence>
<proteinExistence type="predicted"/>
<gene>
    <name evidence="1" type="ORF">NCTC11694_00134</name>
</gene>
<protein>
    <submittedName>
        <fullName evidence="1">Cobalt-zinc-cadmium resistance protein CzcA, Cation efflux system protein CusA</fullName>
    </submittedName>
</protein>